<comment type="caution">
    <text evidence="15">The sequence shown here is derived from an EMBL/GenBank/DDBJ whole genome shotgun (WGS) entry which is preliminary data.</text>
</comment>
<dbReference type="InterPro" id="IPR036890">
    <property type="entry name" value="HATPase_C_sf"/>
</dbReference>
<keyword evidence="9" id="KW-0067">ATP-binding</keyword>
<dbReference type="InterPro" id="IPR005467">
    <property type="entry name" value="His_kinase_dom"/>
</dbReference>
<keyword evidence="12" id="KW-0812">Transmembrane</keyword>
<dbReference type="GO" id="GO:0005524">
    <property type="term" value="F:ATP binding"/>
    <property type="evidence" value="ECO:0007669"/>
    <property type="project" value="UniProtKB-KW"/>
</dbReference>
<dbReference type="PROSITE" id="PS50112">
    <property type="entry name" value="PAS"/>
    <property type="match status" value="1"/>
</dbReference>
<evidence type="ECO:0000256" key="12">
    <source>
        <dbReference type="SAM" id="Phobius"/>
    </source>
</evidence>
<dbReference type="AlphaFoldDB" id="A0A917GYV8"/>
<feature type="domain" description="Histidine kinase" evidence="13">
    <location>
        <begin position="239"/>
        <end position="455"/>
    </location>
</feature>
<dbReference type="EMBL" id="BMFR01000001">
    <property type="protein sequence ID" value="GGG61867.1"/>
    <property type="molecule type" value="Genomic_DNA"/>
</dbReference>
<evidence type="ECO:0000256" key="6">
    <source>
        <dbReference type="ARBA" id="ARBA00022679"/>
    </source>
</evidence>
<proteinExistence type="predicted"/>
<evidence type="ECO:0000256" key="10">
    <source>
        <dbReference type="ARBA" id="ARBA00023012"/>
    </source>
</evidence>
<keyword evidence="11 12" id="KW-0472">Membrane</keyword>
<reference evidence="15" key="1">
    <citation type="journal article" date="2014" name="Int. J. Syst. Evol. Microbiol.">
        <title>Complete genome sequence of Corynebacterium casei LMG S-19264T (=DSM 44701T), isolated from a smear-ripened cheese.</title>
        <authorList>
            <consortium name="US DOE Joint Genome Institute (JGI-PGF)"/>
            <person name="Walter F."/>
            <person name="Albersmeier A."/>
            <person name="Kalinowski J."/>
            <person name="Ruckert C."/>
        </authorList>
    </citation>
    <scope>NUCLEOTIDE SEQUENCE</scope>
    <source>
        <strain evidence="15">CGMCC 1.12754</strain>
    </source>
</reference>
<evidence type="ECO:0000259" key="14">
    <source>
        <dbReference type="PROSITE" id="PS50112"/>
    </source>
</evidence>
<evidence type="ECO:0000256" key="11">
    <source>
        <dbReference type="ARBA" id="ARBA00023136"/>
    </source>
</evidence>
<evidence type="ECO:0000256" key="3">
    <source>
        <dbReference type="ARBA" id="ARBA00012438"/>
    </source>
</evidence>
<dbReference type="SMART" id="SM00091">
    <property type="entry name" value="PAS"/>
    <property type="match status" value="1"/>
</dbReference>
<organism evidence="15 16">
    <name type="scientific">Virgibacillus oceani</name>
    <dbReference type="NCBI Taxonomy" id="1479511"/>
    <lineage>
        <taxon>Bacteria</taxon>
        <taxon>Bacillati</taxon>
        <taxon>Bacillota</taxon>
        <taxon>Bacilli</taxon>
        <taxon>Bacillales</taxon>
        <taxon>Bacillaceae</taxon>
        <taxon>Virgibacillus</taxon>
    </lineage>
</organism>
<dbReference type="GO" id="GO:0000155">
    <property type="term" value="F:phosphorelay sensor kinase activity"/>
    <property type="evidence" value="ECO:0007669"/>
    <property type="project" value="InterPro"/>
</dbReference>
<evidence type="ECO:0000313" key="15">
    <source>
        <dbReference type="EMBL" id="GGG61867.1"/>
    </source>
</evidence>
<dbReference type="GO" id="GO:0005886">
    <property type="term" value="C:plasma membrane"/>
    <property type="evidence" value="ECO:0007669"/>
    <property type="project" value="UniProtKB-SubCell"/>
</dbReference>
<dbReference type="PANTHER" id="PTHR45453:SF1">
    <property type="entry name" value="PHOSPHATE REGULON SENSOR PROTEIN PHOR"/>
    <property type="match status" value="1"/>
</dbReference>
<dbReference type="RefSeq" id="WP_188453436.1">
    <property type="nucleotide sequence ID" value="NZ_BMFR01000001.1"/>
</dbReference>
<accession>A0A917GYV8</accession>
<dbReference type="NCBIfam" id="TIGR00229">
    <property type="entry name" value="sensory_box"/>
    <property type="match status" value="1"/>
</dbReference>
<dbReference type="Gene3D" id="1.10.287.130">
    <property type="match status" value="1"/>
</dbReference>
<dbReference type="InterPro" id="IPR000014">
    <property type="entry name" value="PAS"/>
</dbReference>
<keyword evidence="5" id="KW-0597">Phosphoprotein</keyword>
<evidence type="ECO:0000256" key="1">
    <source>
        <dbReference type="ARBA" id="ARBA00000085"/>
    </source>
</evidence>
<dbReference type="PROSITE" id="PS51257">
    <property type="entry name" value="PROKAR_LIPOPROTEIN"/>
    <property type="match status" value="1"/>
</dbReference>
<dbReference type="PANTHER" id="PTHR45453">
    <property type="entry name" value="PHOSPHATE REGULON SENSOR PROTEIN PHOR"/>
    <property type="match status" value="1"/>
</dbReference>
<feature type="domain" description="PAS" evidence="14">
    <location>
        <begin position="114"/>
        <end position="187"/>
    </location>
</feature>
<comment type="subcellular location">
    <subcellularLocation>
        <location evidence="2">Cell membrane</location>
    </subcellularLocation>
</comment>
<evidence type="ECO:0000256" key="4">
    <source>
        <dbReference type="ARBA" id="ARBA00022475"/>
    </source>
</evidence>
<dbReference type="PRINTS" id="PR00344">
    <property type="entry name" value="BCTRLSENSOR"/>
</dbReference>
<dbReference type="InterPro" id="IPR003661">
    <property type="entry name" value="HisK_dim/P_dom"/>
</dbReference>
<dbReference type="InterPro" id="IPR003594">
    <property type="entry name" value="HATPase_dom"/>
</dbReference>
<keyword evidence="12" id="KW-1133">Transmembrane helix</keyword>
<evidence type="ECO:0000256" key="7">
    <source>
        <dbReference type="ARBA" id="ARBA00022741"/>
    </source>
</evidence>
<name>A0A917GYV8_9BACI</name>
<dbReference type="NCBIfam" id="NF046044">
    <property type="entry name" value="PnpS"/>
    <property type="match status" value="1"/>
</dbReference>
<dbReference type="InterPro" id="IPR013767">
    <property type="entry name" value="PAS_fold"/>
</dbReference>
<keyword evidence="16" id="KW-1185">Reference proteome</keyword>
<keyword evidence="7" id="KW-0547">Nucleotide-binding</keyword>
<keyword evidence="10" id="KW-0902">Two-component regulatory system</keyword>
<dbReference type="SMART" id="SM00387">
    <property type="entry name" value="HATPase_c"/>
    <property type="match status" value="1"/>
</dbReference>
<dbReference type="InterPro" id="IPR004358">
    <property type="entry name" value="Sig_transdc_His_kin-like_C"/>
</dbReference>
<dbReference type="Proteomes" id="UP000622860">
    <property type="component" value="Unassembled WGS sequence"/>
</dbReference>
<dbReference type="SMART" id="SM00388">
    <property type="entry name" value="HisKA"/>
    <property type="match status" value="1"/>
</dbReference>
<dbReference type="Gene3D" id="3.30.450.20">
    <property type="entry name" value="PAS domain"/>
    <property type="match status" value="1"/>
</dbReference>
<feature type="transmembrane region" description="Helical" evidence="12">
    <location>
        <begin position="9"/>
        <end position="30"/>
    </location>
</feature>
<dbReference type="GO" id="GO:0006355">
    <property type="term" value="P:regulation of DNA-templated transcription"/>
    <property type="evidence" value="ECO:0007669"/>
    <property type="project" value="InterPro"/>
</dbReference>
<dbReference type="SUPFAM" id="SSF55785">
    <property type="entry name" value="PYP-like sensor domain (PAS domain)"/>
    <property type="match status" value="1"/>
</dbReference>
<evidence type="ECO:0000256" key="5">
    <source>
        <dbReference type="ARBA" id="ARBA00022553"/>
    </source>
</evidence>
<dbReference type="EC" id="2.7.13.3" evidence="3"/>
<dbReference type="InterPro" id="IPR050351">
    <property type="entry name" value="BphY/WalK/GraS-like"/>
</dbReference>
<dbReference type="Pfam" id="PF02518">
    <property type="entry name" value="HATPase_c"/>
    <property type="match status" value="1"/>
</dbReference>
<feature type="transmembrane region" description="Helical" evidence="12">
    <location>
        <begin position="36"/>
        <end position="56"/>
    </location>
</feature>
<dbReference type="FunFam" id="3.30.565.10:FF:000023">
    <property type="entry name" value="PAS domain-containing sensor histidine kinase"/>
    <property type="match status" value="1"/>
</dbReference>
<dbReference type="SUPFAM" id="SSF55874">
    <property type="entry name" value="ATPase domain of HSP90 chaperone/DNA topoisomerase II/histidine kinase"/>
    <property type="match status" value="1"/>
</dbReference>
<dbReference type="CDD" id="cd00130">
    <property type="entry name" value="PAS"/>
    <property type="match status" value="1"/>
</dbReference>
<gene>
    <name evidence="15" type="ORF">GCM10011398_01470</name>
</gene>
<dbReference type="PROSITE" id="PS50109">
    <property type="entry name" value="HIS_KIN"/>
    <property type="match status" value="1"/>
</dbReference>
<evidence type="ECO:0000313" key="16">
    <source>
        <dbReference type="Proteomes" id="UP000622860"/>
    </source>
</evidence>
<keyword evidence="8" id="KW-0418">Kinase</keyword>
<keyword evidence="6" id="KW-0808">Transferase</keyword>
<dbReference type="Pfam" id="PF00989">
    <property type="entry name" value="PAS"/>
    <property type="match status" value="1"/>
</dbReference>
<sequence>MRSLFYKPLISYIIGIFLLVIVTGCVLSLITTEYIILFSILFVEFIILVLIMLHVFDKYMNPVKIATKTVDELVKGNYRARIHHPAVGSVGELNRKINILARNLSELSIQEQMQEKQLTTVIDNTQSGLVLLDEKGYIHLVNRKFISIFGNTAKDYIGYLYYDVLNNEQIHRTVQQTFLYEENVKESFTQLIGLDKKYIEIVGAPIFNERKILKGAVLVFYDITELKKLEIMRKDFVANVSHELKTPITSIKGFAETLLDGAMHDERANERFLKIIYEESNRLQLLIEDLLTLSRLEKDEFRLNVSEITIDEVLSDIMPLMKHQADKKHIHLTVSQEPGLMIKADVERLKQVFINILANAISYTPENGEVTLLVKETDDYIQLSVEDTGIGIPEDAIPRIFERFYRVDKARSRNTGGTGLGLAIVKHIIEVHNGTITVESELNKGTAFHVYFPKH</sequence>
<dbReference type="FunFam" id="1.10.287.130:FF:000008">
    <property type="entry name" value="Two-component sensor histidine kinase"/>
    <property type="match status" value="1"/>
</dbReference>
<dbReference type="InterPro" id="IPR036097">
    <property type="entry name" value="HisK_dim/P_sf"/>
</dbReference>
<evidence type="ECO:0000256" key="8">
    <source>
        <dbReference type="ARBA" id="ARBA00022777"/>
    </source>
</evidence>
<dbReference type="Pfam" id="PF00512">
    <property type="entry name" value="HisKA"/>
    <property type="match status" value="1"/>
</dbReference>
<dbReference type="CDD" id="cd00082">
    <property type="entry name" value="HisKA"/>
    <property type="match status" value="1"/>
</dbReference>
<dbReference type="CDD" id="cd00075">
    <property type="entry name" value="HATPase"/>
    <property type="match status" value="1"/>
</dbReference>
<reference evidence="15" key="2">
    <citation type="submission" date="2020-09" db="EMBL/GenBank/DDBJ databases">
        <authorList>
            <person name="Sun Q."/>
            <person name="Zhou Y."/>
        </authorList>
    </citation>
    <scope>NUCLEOTIDE SEQUENCE</scope>
    <source>
        <strain evidence="15">CGMCC 1.12754</strain>
    </source>
</reference>
<dbReference type="SUPFAM" id="SSF47384">
    <property type="entry name" value="Homodimeric domain of signal transducing histidine kinase"/>
    <property type="match status" value="1"/>
</dbReference>
<evidence type="ECO:0000259" key="13">
    <source>
        <dbReference type="PROSITE" id="PS50109"/>
    </source>
</evidence>
<evidence type="ECO:0000256" key="9">
    <source>
        <dbReference type="ARBA" id="ARBA00022840"/>
    </source>
</evidence>
<keyword evidence="4" id="KW-1003">Cell membrane</keyword>
<dbReference type="InterPro" id="IPR035965">
    <property type="entry name" value="PAS-like_dom_sf"/>
</dbReference>
<dbReference type="GO" id="GO:0004721">
    <property type="term" value="F:phosphoprotein phosphatase activity"/>
    <property type="evidence" value="ECO:0007669"/>
    <property type="project" value="TreeGrafter"/>
</dbReference>
<evidence type="ECO:0000256" key="2">
    <source>
        <dbReference type="ARBA" id="ARBA00004236"/>
    </source>
</evidence>
<protein>
    <recommendedName>
        <fullName evidence="3">histidine kinase</fullName>
        <ecNumber evidence="3">2.7.13.3</ecNumber>
    </recommendedName>
</protein>
<dbReference type="Gene3D" id="3.30.565.10">
    <property type="entry name" value="Histidine kinase-like ATPase, C-terminal domain"/>
    <property type="match status" value="1"/>
</dbReference>
<comment type="catalytic activity">
    <reaction evidence="1">
        <text>ATP + protein L-histidine = ADP + protein N-phospho-L-histidine.</text>
        <dbReference type="EC" id="2.7.13.3"/>
    </reaction>
</comment>
<dbReference type="GO" id="GO:0016036">
    <property type="term" value="P:cellular response to phosphate starvation"/>
    <property type="evidence" value="ECO:0007669"/>
    <property type="project" value="TreeGrafter"/>
</dbReference>